<reference evidence="1" key="1">
    <citation type="submission" date="2024-05" db="EMBL/GenBank/DDBJ databases">
        <title>Draft genome assemblies of 36 bacteria isolated from hibernating arctic ground squirrels.</title>
        <authorList>
            <person name="McKee H."/>
            <person name="Mullen L."/>
            <person name="Drown D.M."/>
            <person name="Duddleston K.N."/>
        </authorList>
    </citation>
    <scope>NUCLEOTIDE SEQUENCE</scope>
    <source>
        <strain evidence="1">AN1007</strain>
    </source>
</reference>
<dbReference type="RefSeq" id="WP_342555618.1">
    <property type="nucleotide sequence ID" value="NZ_CP159992.1"/>
</dbReference>
<gene>
    <name evidence="1" type="ORF">ABXS70_14225</name>
</gene>
<name>A0AAU8NL85_9BACL</name>
<dbReference type="SUPFAM" id="SSF81301">
    <property type="entry name" value="Nucleotidyltransferase"/>
    <property type="match status" value="1"/>
</dbReference>
<protein>
    <recommendedName>
        <fullName evidence="2">Nucleotidyltransferase family protein</fullName>
    </recommendedName>
</protein>
<sequence>MNNPQVIMPLVKQLEQKGISFTLGGSGMLYYLNLAQSVNDWDLMVDCPKSTFIEAIDGYEWTEQESGDGLFASEYRIEIRSCNVDVIGGFAFRVEANILKLPLSHIPDRTWHGMNISSPELWYTAYHMMGRKEKSDLILEYLQTNNEIVNQHLLNSLLDNGNLTYEIRQGLSTLLKP</sequence>
<accession>A0AAU8NL85</accession>
<dbReference type="AlphaFoldDB" id="A0AAU8NL85"/>
<dbReference type="InterPro" id="IPR043519">
    <property type="entry name" value="NT_sf"/>
</dbReference>
<evidence type="ECO:0000313" key="1">
    <source>
        <dbReference type="EMBL" id="XCP97776.1"/>
    </source>
</evidence>
<evidence type="ECO:0008006" key="2">
    <source>
        <dbReference type="Google" id="ProtNLM"/>
    </source>
</evidence>
<dbReference type="Gene3D" id="3.30.460.40">
    <property type="match status" value="1"/>
</dbReference>
<dbReference type="EMBL" id="CP159992">
    <property type="protein sequence ID" value="XCP97776.1"/>
    <property type="molecule type" value="Genomic_DNA"/>
</dbReference>
<proteinExistence type="predicted"/>
<organism evidence="1">
    <name type="scientific">Paenibacillus sp. AN1007</name>
    <dbReference type="NCBI Taxonomy" id="3151385"/>
    <lineage>
        <taxon>Bacteria</taxon>
        <taxon>Bacillati</taxon>
        <taxon>Bacillota</taxon>
        <taxon>Bacilli</taxon>
        <taxon>Bacillales</taxon>
        <taxon>Paenibacillaceae</taxon>
        <taxon>Paenibacillus</taxon>
    </lineage>
</organism>